<feature type="transmembrane region" description="Helical" evidence="1">
    <location>
        <begin position="21"/>
        <end position="41"/>
    </location>
</feature>
<keyword evidence="1" id="KW-0472">Membrane</keyword>
<evidence type="ECO:0000313" key="2">
    <source>
        <dbReference type="EMBL" id="RNA18254.1"/>
    </source>
</evidence>
<keyword evidence="1" id="KW-0812">Transmembrane</keyword>
<sequence length="84" mass="10075">MPNYINYSADLTRGFLVIDIVLDKISGLLIVFLPYFTFFYMNENILNLCFSDLSVRYFMKIEKFFLGQFRMAEPSFQPTWLQYD</sequence>
<reference evidence="2 3" key="1">
    <citation type="journal article" date="2018" name="Sci. Rep.">
        <title>Genomic signatures of local adaptation to the degree of environmental predictability in rotifers.</title>
        <authorList>
            <person name="Franch-Gras L."/>
            <person name="Hahn C."/>
            <person name="Garcia-Roger E.M."/>
            <person name="Carmona M.J."/>
            <person name="Serra M."/>
            <person name="Gomez A."/>
        </authorList>
    </citation>
    <scope>NUCLEOTIDE SEQUENCE [LARGE SCALE GENOMIC DNA]</scope>
    <source>
        <strain evidence="2">HYR1</strain>
    </source>
</reference>
<gene>
    <name evidence="2" type="ORF">BpHYR1_016039</name>
</gene>
<proteinExistence type="predicted"/>
<dbReference type="AlphaFoldDB" id="A0A3M7R4F1"/>
<organism evidence="2 3">
    <name type="scientific">Brachionus plicatilis</name>
    <name type="common">Marine rotifer</name>
    <name type="synonym">Brachionus muelleri</name>
    <dbReference type="NCBI Taxonomy" id="10195"/>
    <lineage>
        <taxon>Eukaryota</taxon>
        <taxon>Metazoa</taxon>
        <taxon>Spiralia</taxon>
        <taxon>Gnathifera</taxon>
        <taxon>Rotifera</taxon>
        <taxon>Eurotatoria</taxon>
        <taxon>Monogononta</taxon>
        <taxon>Pseudotrocha</taxon>
        <taxon>Ploima</taxon>
        <taxon>Brachionidae</taxon>
        <taxon>Brachionus</taxon>
    </lineage>
</organism>
<dbReference type="EMBL" id="REGN01004273">
    <property type="protein sequence ID" value="RNA18254.1"/>
    <property type="molecule type" value="Genomic_DNA"/>
</dbReference>
<protein>
    <submittedName>
        <fullName evidence="2">Uncharacterized protein</fullName>
    </submittedName>
</protein>
<accession>A0A3M7R4F1</accession>
<evidence type="ECO:0000313" key="3">
    <source>
        <dbReference type="Proteomes" id="UP000276133"/>
    </source>
</evidence>
<name>A0A3M7R4F1_BRAPC</name>
<keyword evidence="1" id="KW-1133">Transmembrane helix</keyword>
<comment type="caution">
    <text evidence="2">The sequence shown here is derived from an EMBL/GenBank/DDBJ whole genome shotgun (WGS) entry which is preliminary data.</text>
</comment>
<evidence type="ECO:0000256" key="1">
    <source>
        <dbReference type="SAM" id="Phobius"/>
    </source>
</evidence>
<keyword evidence="3" id="KW-1185">Reference proteome</keyword>
<dbReference type="Proteomes" id="UP000276133">
    <property type="component" value="Unassembled WGS sequence"/>
</dbReference>